<protein>
    <submittedName>
        <fullName evidence="6">Glycosyl transferase family 2</fullName>
    </submittedName>
</protein>
<keyword evidence="2" id="KW-1003">Cell membrane</keyword>
<dbReference type="AlphaFoldDB" id="A0AAW3ZEA3"/>
<accession>A0AAW3ZEA3</accession>
<keyword evidence="7" id="KW-1185">Reference proteome</keyword>
<organism evidence="6 7">
    <name type="scientific">Pseudomarimonas arenosa</name>
    <dbReference type="NCBI Taxonomy" id="2774145"/>
    <lineage>
        <taxon>Bacteria</taxon>
        <taxon>Pseudomonadati</taxon>
        <taxon>Pseudomonadota</taxon>
        <taxon>Gammaproteobacteria</taxon>
        <taxon>Lysobacterales</taxon>
        <taxon>Lysobacteraceae</taxon>
        <taxon>Pseudomarimonas</taxon>
    </lineage>
</organism>
<evidence type="ECO:0000313" key="7">
    <source>
        <dbReference type="Proteomes" id="UP000613768"/>
    </source>
</evidence>
<dbReference type="Proteomes" id="UP000613768">
    <property type="component" value="Unassembled WGS sequence"/>
</dbReference>
<reference evidence="6 7" key="1">
    <citation type="submission" date="2020-09" db="EMBL/GenBank/DDBJ databases">
        <title>Pseudoxanthomonas sp. CAU 1598 isolated from sand of Yaerae Beach.</title>
        <authorList>
            <person name="Kim W."/>
        </authorList>
    </citation>
    <scope>NUCLEOTIDE SEQUENCE [LARGE SCALE GENOMIC DNA]</scope>
    <source>
        <strain evidence="6 7">CAU 1598</strain>
    </source>
</reference>
<dbReference type="GO" id="GO:0005886">
    <property type="term" value="C:plasma membrane"/>
    <property type="evidence" value="ECO:0007669"/>
    <property type="project" value="UniProtKB-SubCell"/>
</dbReference>
<comment type="subcellular location">
    <subcellularLocation>
        <location evidence="1">Cell membrane</location>
    </subcellularLocation>
</comment>
<evidence type="ECO:0000313" key="6">
    <source>
        <dbReference type="EMBL" id="MBD8524461.1"/>
    </source>
</evidence>
<sequence>MPALSELCVVVPCGPGELAWRSLLPQLGGLPAEAQIVLSGVTGRADWPPADAAFALLSGLRARLTVISGAAGRGAQQNRGAAQSQHTWLWFLHADSRLHSDSLARIAALPAEPALAYFDLAFHDGTPWMQLNRAGAWLRSRWLGLPFGDQGLLLPRHSFQTLGGFDETLRSGEDHALVWAARRAGLKLVPLGLPLYTSARRYAEHGWLRTTARHLRLTWQQARQFSGGAR</sequence>
<dbReference type="GO" id="GO:0016757">
    <property type="term" value="F:glycosyltransferase activity"/>
    <property type="evidence" value="ECO:0007669"/>
    <property type="project" value="UniProtKB-KW"/>
</dbReference>
<dbReference type="Gene3D" id="3.90.550.10">
    <property type="entry name" value="Spore Coat Polysaccharide Biosynthesis Protein SpsA, Chain A"/>
    <property type="match status" value="1"/>
</dbReference>
<gene>
    <name evidence="6" type="ORF">IFO71_01785</name>
</gene>
<dbReference type="SUPFAM" id="SSF53448">
    <property type="entry name" value="Nucleotide-diphospho-sugar transferases"/>
    <property type="match status" value="1"/>
</dbReference>
<dbReference type="InterPro" id="IPR029044">
    <property type="entry name" value="Nucleotide-diphossugar_trans"/>
</dbReference>
<keyword evidence="4 6" id="KW-0808">Transferase</keyword>
<dbReference type="PANTHER" id="PTHR43646">
    <property type="entry name" value="GLYCOSYLTRANSFERASE"/>
    <property type="match status" value="1"/>
</dbReference>
<dbReference type="PANTHER" id="PTHR43646:SF2">
    <property type="entry name" value="GLYCOSYLTRANSFERASE 2-LIKE DOMAIN-CONTAINING PROTEIN"/>
    <property type="match status" value="1"/>
</dbReference>
<comment type="caution">
    <text evidence="6">The sequence shown here is derived from an EMBL/GenBank/DDBJ whole genome shotgun (WGS) entry which is preliminary data.</text>
</comment>
<dbReference type="RefSeq" id="WP_192027802.1">
    <property type="nucleotide sequence ID" value="NZ_JACYTR010000002.1"/>
</dbReference>
<evidence type="ECO:0000256" key="5">
    <source>
        <dbReference type="ARBA" id="ARBA00023136"/>
    </source>
</evidence>
<name>A0AAW3ZEA3_9GAMM</name>
<proteinExistence type="predicted"/>
<evidence type="ECO:0000256" key="3">
    <source>
        <dbReference type="ARBA" id="ARBA00022676"/>
    </source>
</evidence>
<evidence type="ECO:0000256" key="1">
    <source>
        <dbReference type="ARBA" id="ARBA00004236"/>
    </source>
</evidence>
<evidence type="ECO:0000256" key="4">
    <source>
        <dbReference type="ARBA" id="ARBA00022679"/>
    </source>
</evidence>
<keyword evidence="3" id="KW-0328">Glycosyltransferase</keyword>
<keyword evidence="5" id="KW-0472">Membrane</keyword>
<dbReference type="EMBL" id="JACYTR010000002">
    <property type="protein sequence ID" value="MBD8524461.1"/>
    <property type="molecule type" value="Genomic_DNA"/>
</dbReference>
<evidence type="ECO:0000256" key="2">
    <source>
        <dbReference type="ARBA" id="ARBA00022475"/>
    </source>
</evidence>